<reference evidence="4" key="1">
    <citation type="journal article" date="2009" name="Environ. Microbiol.">
        <title>Contribution of mobile genetic elements to Desulfovibrio vulgaris genome plasticity.</title>
        <authorList>
            <person name="Walker C.B."/>
            <person name="Stolyar S."/>
            <person name="Chivian D."/>
            <person name="Pinel N."/>
            <person name="Gabster J.A."/>
            <person name="Dehal P.S."/>
            <person name="He Z."/>
            <person name="Yang Z.K."/>
            <person name="Yen H.C."/>
            <person name="Zhou J."/>
            <person name="Wall J.D."/>
            <person name="Hazen T.C."/>
            <person name="Arkin A.P."/>
            <person name="Stahl D.A."/>
        </authorList>
    </citation>
    <scope>NUCLEOTIDE SEQUENCE [LARGE SCALE GENOMIC DNA]</scope>
    <source>
        <strain evidence="4">DP4</strain>
    </source>
</reference>
<keyword evidence="2" id="KW-0812">Transmembrane</keyword>
<dbReference type="SUPFAM" id="SSF54523">
    <property type="entry name" value="Pili subunits"/>
    <property type="match status" value="1"/>
</dbReference>
<sequence>MNSIRPENTPCAPGRASPPSAIASSTRRPSRADHASRQRGFTLVEIIAVLVIMAVITAVAAERMFDQRAGEVGAIAASVRNNIRYARTRSMNSDEIFGVRIISGTTYAVFRGGNVNTRVTMPGEADGIITLPQGATFTTAATTISFDEWGRPCSDASGTTLRTANVTVTVGFQGTTENIVIVRNTGFMR</sequence>
<dbReference type="KEGG" id="dvl:Dvul_1796"/>
<dbReference type="AlphaFoldDB" id="A0A0H3A9G3"/>
<dbReference type="NCBIfam" id="TIGR02532">
    <property type="entry name" value="IV_pilin_GFxxxE"/>
    <property type="match status" value="1"/>
</dbReference>
<dbReference type="EMBL" id="CP000527">
    <property type="protein sequence ID" value="ABM28813.1"/>
    <property type="molecule type" value="Genomic_DNA"/>
</dbReference>
<feature type="transmembrane region" description="Helical" evidence="2">
    <location>
        <begin position="40"/>
        <end position="61"/>
    </location>
</feature>
<dbReference type="HOGENOM" id="CLU_139653_0_0_7"/>
<feature type="region of interest" description="Disordered" evidence="1">
    <location>
        <begin position="1"/>
        <end position="35"/>
    </location>
</feature>
<evidence type="ECO:0000256" key="1">
    <source>
        <dbReference type="SAM" id="MobiDB-lite"/>
    </source>
</evidence>
<organism evidence="3 4">
    <name type="scientific">Nitratidesulfovibrio vulgaris (strain DP4)</name>
    <name type="common">Desulfovibrio vulgaris</name>
    <dbReference type="NCBI Taxonomy" id="391774"/>
    <lineage>
        <taxon>Bacteria</taxon>
        <taxon>Pseudomonadati</taxon>
        <taxon>Thermodesulfobacteriota</taxon>
        <taxon>Desulfovibrionia</taxon>
        <taxon>Desulfovibrionales</taxon>
        <taxon>Desulfovibrionaceae</taxon>
        <taxon>Nitratidesulfovibrio</taxon>
    </lineage>
</organism>
<dbReference type="Gene3D" id="3.30.700.10">
    <property type="entry name" value="Glycoprotein, Type 4 Pilin"/>
    <property type="match status" value="1"/>
</dbReference>
<evidence type="ECO:0008006" key="5">
    <source>
        <dbReference type="Google" id="ProtNLM"/>
    </source>
</evidence>
<dbReference type="InterPro" id="IPR012902">
    <property type="entry name" value="N_methyl_site"/>
</dbReference>
<dbReference type="Pfam" id="PF07963">
    <property type="entry name" value="N_methyl"/>
    <property type="match status" value="1"/>
</dbReference>
<protein>
    <recommendedName>
        <fullName evidence="5">Prepilin-type N-terminal cleavage/methylation domain-containing protein</fullName>
    </recommendedName>
</protein>
<dbReference type="RefSeq" id="WP_011792472.1">
    <property type="nucleotide sequence ID" value="NC_008751.1"/>
</dbReference>
<name>A0A0H3A9G3_NITV4</name>
<dbReference type="InterPro" id="IPR045584">
    <property type="entry name" value="Pilin-like"/>
</dbReference>
<proteinExistence type="predicted"/>
<gene>
    <name evidence="3" type="ordered locus">Dvul_1796</name>
</gene>
<dbReference type="PROSITE" id="PS00409">
    <property type="entry name" value="PROKAR_NTER_METHYL"/>
    <property type="match status" value="1"/>
</dbReference>
<keyword evidence="2" id="KW-1133">Transmembrane helix</keyword>
<evidence type="ECO:0000313" key="3">
    <source>
        <dbReference type="EMBL" id="ABM28813.1"/>
    </source>
</evidence>
<keyword evidence="2" id="KW-0472">Membrane</keyword>
<accession>A0A0H3A9G3</accession>
<evidence type="ECO:0000313" key="4">
    <source>
        <dbReference type="Proteomes" id="UP000009173"/>
    </source>
</evidence>
<evidence type="ECO:0000256" key="2">
    <source>
        <dbReference type="SAM" id="Phobius"/>
    </source>
</evidence>
<dbReference type="Proteomes" id="UP000009173">
    <property type="component" value="Chromosome"/>
</dbReference>